<dbReference type="SUPFAM" id="SSF55797">
    <property type="entry name" value="PR-1-like"/>
    <property type="match status" value="1"/>
</dbReference>
<accession>A0ABQ9UFQ0</accession>
<name>A0ABQ9UFQ0_SAGOE</name>
<dbReference type="EMBL" id="JASSZA010000013">
    <property type="protein sequence ID" value="KAK2095619.1"/>
    <property type="molecule type" value="Genomic_DNA"/>
</dbReference>
<gene>
    <name evidence="3" type="ORF">P7K49_027035</name>
</gene>
<sequence length="522" mass="59445">MKFTAREWLRVITVLFMARAIPAMVVPNATLLEKLLEKYMDEDGEWWTAKQRGKRATITDDDKRSILDLHNRLRGDFISLSSPLVKLTFASNQSTLLAELQKATIINFTIMGNVFGILFHFGGAESVRCDESTTYTYLLIEKKSRFPRLAAHKPQRQTFEQGHSLFRFGSGQNPSEVQARIFQEIEVDKLSLVERATQQVFRVYFQFMGKLTSKIVESCVKRRWDVELERAAEVWAEACLWQHGPASLLSSIGQNLGAQGNWWGHAPYKHGQPCSACPPSFGGGCRENLCYKEGSDRYYAPQEEETNEIERQQSEVHDPHVRTRSDDSNRNEHSSICRAAIHYGIIDNDGGWVDITRQGRKLYFMYSSRNGVDSVSKYQSGNSFTVSKVTVQAVTCETTVEQLCPFHKPASHCPRVYCPPDCMQANPHYARVIGTRVYADVSSICRAAVHAGVVRNYGGYVDVMPVDKRKAYTASFQNGISSERILREERHSEYLLLCETEYLEEDHKDYSKCSISEFCIKL</sequence>
<dbReference type="InterPro" id="IPR036609">
    <property type="entry name" value="LCCL_sf"/>
</dbReference>
<dbReference type="Gene3D" id="2.170.130.20">
    <property type="entry name" value="LCCL-like domain"/>
    <property type="match status" value="2"/>
</dbReference>
<feature type="region of interest" description="Disordered" evidence="1">
    <location>
        <begin position="304"/>
        <end position="331"/>
    </location>
</feature>
<feature type="domain" description="LCCL" evidence="2">
    <location>
        <begin position="334"/>
        <end position="384"/>
    </location>
</feature>
<dbReference type="InterPro" id="IPR035940">
    <property type="entry name" value="CAP_sf"/>
</dbReference>
<keyword evidence="4" id="KW-1185">Reference proteome</keyword>
<dbReference type="Gene3D" id="3.40.33.10">
    <property type="entry name" value="CAP"/>
    <property type="match status" value="2"/>
</dbReference>
<dbReference type="InterPro" id="IPR004043">
    <property type="entry name" value="LCCL"/>
</dbReference>
<proteinExistence type="predicted"/>
<reference evidence="3 4" key="1">
    <citation type="submission" date="2023-05" db="EMBL/GenBank/DDBJ databases">
        <title>B98-5 Cell Line De Novo Hybrid Assembly: An Optical Mapping Approach.</title>
        <authorList>
            <person name="Kananen K."/>
            <person name="Auerbach J.A."/>
            <person name="Kautto E."/>
            <person name="Blachly J.S."/>
        </authorList>
    </citation>
    <scope>NUCLEOTIDE SEQUENCE [LARGE SCALE GENOMIC DNA]</scope>
    <source>
        <strain evidence="3">B95-8</strain>
        <tissue evidence="3">Cell line</tissue>
    </source>
</reference>
<dbReference type="InterPro" id="IPR051957">
    <property type="entry name" value="CRISP-LCCL_domain"/>
</dbReference>
<comment type="caution">
    <text evidence="3">The sequence shown here is derived from an EMBL/GenBank/DDBJ whole genome shotgun (WGS) entry which is preliminary data.</text>
</comment>
<evidence type="ECO:0000256" key="1">
    <source>
        <dbReference type="SAM" id="MobiDB-lite"/>
    </source>
</evidence>
<dbReference type="SMART" id="SM00603">
    <property type="entry name" value="LCCL"/>
    <property type="match status" value="2"/>
</dbReference>
<dbReference type="Proteomes" id="UP001266305">
    <property type="component" value="Unassembled WGS sequence"/>
</dbReference>
<organism evidence="3 4">
    <name type="scientific">Saguinus oedipus</name>
    <name type="common">Cotton-top tamarin</name>
    <name type="synonym">Oedipomidas oedipus</name>
    <dbReference type="NCBI Taxonomy" id="9490"/>
    <lineage>
        <taxon>Eukaryota</taxon>
        <taxon>Metazoa</taxon>
        <taxon>Chordata</taxon>
        <taxon>Craniata</taxon>
        <taxon>Vertebrata</taxon>
        <taxon>Euteleostomi</taxon>
        <taxon>Mammalia</taxon>
        <taxon>Eutheria</taxon>
        <taxon>Euarchontoglires</taxon>
        <taxon>Primates</taxon>
        <taxon>Haplorrhini</taxon>
        <taxon>Platyrrhini</taxon>
        <taxon>Cebidae</taxon>
        <taxon>Callitrichinae</taxon>
        <taxon>Saguinus</taxon>
    </lineage>
</organism>
<evidence type="ECO:0000259" key="2">
    <source>
        <dbReference type="PROSITE" id="PS50820"/>
    </source>
</evidence>
<dbReference type="PROSITE" id="PS50820">
    <property type="entry name" value="LCCL"/>
    <property type="match status" value="2"/>
</dbReference>
<evidence type="ECO:0000313" key="4">
    <source>
        <dbReference type="Proteomes" id="UP001266305"/>
    </source>
</evidence>
<dbReference type="PANTHER" id="PTHR31331:SF1">
    <property type="entry name" value="CYSTEINE RICH SECRETORY PROTEIN LCCL DOMAIN CONTAINING 2"/>
    <property type="match status" value="1"/>
</dbReference>
<dbReference type="SUPFAM" id="SSF69848">
    <property type="entry name" value="LCCL domain"/>
    <property type="match status" value="2"/>
</dbReference>
<feature type="domain" description="LCCL" evidence="2">
    <location>
        <begin position="390"/>
        <end position="482"/>
    </location>
</feature>
<feature type="compositionally biased region" description="Basic and acidic residues" evidence="1">
    <location>
        <begin position="308"/>
        <end position="331"/>
    </location>
</feature>
<evidence type="ECO:0000313" key="3">
    <source>
        <dbReference type="EMBL" id="KAK2095619.1"/>
    </source>
</evidence>
<dbReference type="PANTHER" id="PTHR31331">
    <property type="entry name" value="LCCL DOMAIN PROTEIN (AFU_ORTHOLOGUE AFUA_5G08630)"/>
    <property type="match status" value="1"/>
</dbReference>
<protein>
    <recommendedName>
        <fullName evidence="2">LCCL domain-containing protein</fullName>
    </recommendedName>
</protein>
<dbReference type="Pfam" id="PF03815">
    <property type="entry name" value="LCCL"/>
    <property type="match status" value="2"/>
</dbReference>